<feature type="domain" description="HTH merR-type" evidence="2">
    <location>
        <begin position="1"/>
        <end position="67"/>
    </location>
</feature>
<dbReference type="InterPro" id="IPR029063">
    <property type="entry name" value="SAM-dependent_MTases_sf"/>
</dbReference>
<dbReference type="SUPFAM" id="SSF46955">
    <property type="entry name" value="Putative DNA-binding domain"/>
    <property type="match status" value="1"/>
</dbReference>
<reference evidence="3 4" key="1">
    <citation type="submission" date="2023-08" db="EMBL/GenBank/DDBJ databases">
        <authorList>
            <person name="Park J.-S."/>
        </authorList>
    </citation>
    <scope>NUCLEOTIDE SEQUENCE [LARGE SCALE GENOMIC DNA]</scope>
    <source>
        <strain evidence="3 4">2205SS18-9</strain>
    </source>
</reference>
<evidence type="ECO:0000313" key="4">
    <source>
        <dbReference type="Proteomes" id="UP001231941"/>
    </source>
</evidence>
<dbReference type="Proteomes" id="UP001231941">
    <property type="component" value="Unassembled WGS sequence"/>
</dbReference>
<dbReference type="SMART" id="SM00422">
    <property type="entry name" value="HTH_MERR"/>
    <property type="match status" value="1"/>
</dbReference>
<evidence type="ECO:0000259" key="2">
    <source>
        <dbReference type="PROSITE" id="PS50937"/>
    </source>
</evidence>
<dbReference type="PANTHER" id="PTHR30204">
    <property type="entry name" value="REDOX-CYCLING DRUG-SENSING TRANSCRIPTIONAL ACTIVATOR SOXR"/>
    <property type="match status" value="1"/>
</dbReference>
<evidence type="ECO:0000256" key="1">
    <source>
        <dbReference type="ARBA" id="ARBA00023125"/>
    </source>
</evidence>
<dbReference type="SUPFAM" id="SSF53335">
    <property type="entry name" value="S-adenosyl-L-methionine-dependent methyltransferases"/>
    <property type="match status" value="1"/>
</dbReference>
<dbReference type="Gene3D" id="1.10.1660.10">
    <property type="match status" value="1"/>
</dbReference>
<name>A0ABT9J4J9_9BACL</name>
<dbReference type="Pfam" id="PF13411">
    <property type="entry name" value="MerR_1"/>
    <property type="match status" value="1"/>
</dbReference>
<dbReference type="InterPro" id="IPR047057">
    <property type="entry name" value="MerR_fam"/>
</dbReference>
<organism evidence="3 4">
    <name type="scientific">Chengkuizengella axinellae</name>
    <dbReference type="NCBI Taxonomy" id="3064388"/>
    <lineage>
        <taxon>Bacteria</taxon>
        <taxon>Bacillati</taxon>
        <taxon>Bacillota</taxon>
        <taxon>Bacilli</taxon>
        <taxon>Bacillales</taxon>
        <taxon>Paenibacillaceae</taxon>
        <taxon>Chengkuizengella</taxon>
    </lineage>
</organism>
<evidence type="ECO:0000313" key="3">
    <source>
        <dbReference type="EMBL" id="MDP5276532.1"/>
    </source>
</evidence>
<dbReference type="RefSeq" id="WP_305993839.1">
    <property type="nucleotide sequence ID" value="NZ_JAVAMP010000015.1"/>
</dbReference>
<dbReference type="InterPro" id="IPR000551">
    <property type="entry name" value="MerR-type_HTH_dom"/>
</dbReference>
<dbReference type="InterPro" id="IPR009061">
    <property type="entry name" value="DNA-bd_dom_put_sf"/>
</dbReference>
<dbReference type="Gene3D" id="3.40.50.150">
    <property type="entry name" value="Vaccinia Virus protein VP39"/>
    <property type="match status" value="1"/>
</dbReference>
<dbReference type="PROSITE" id="PS50937">
    <property type="entry name" value="HTH_MERR_2"/>
    <property type="match status" value="1"/>
</dbReference>
<dbReference type="PANTHER" id="PTHR30204:SF96">
    <property type="entry name" value="CHROMOSOME-ANCHORING PROTEIN RACA"/>
    <property type="match status" value="1"/>
</dbReference>
<keyword evidence="1" id="KW-0238">DNA-binding</keyword>
<sequence>MKIGHFSKENNISIDTVRHYIDLGLILPDKTRGRYSFDEKCKSDLIQIMNLKNLDFTLNEIRTIFRYKRLGKMSPFQSNQYYKSLYKDKNDEIKHKIQYYQGVKEKLDNEIELLDQNSSNDQIDKQMGIKLDSLSLFYCHLCQKHLKVMDGEIKNNQVLNGILQCNCGEKYYIKNGILCTSNTIDNMQSQSQNKQVNKMINDKLTQFINETTPSILDHMYNELDWLRKKLNFDILKKNIVLELGSGYGLFLRHVYDLLPDNSTYIAIDHQYKYQHLLKSMIETSHNKKNIIFICSDYLSIPIKHHSVDYLIDHLGTSNYSSNHEQFLIDEIKHYLKEYSYLLGSFTVFKSFHHNNMIREELRSNFELTEIKKKLKSLKYKPIQEQISNELAQPGEHEMQFSEEEKVFSYFYYGKRSEGEIKVKN</sequence>
<accession>A0ABT9J4J9</accession>
<comment type="caution">
    <text evidence="3">The sequence shown here is derived from an EMBL/GenBank/DDBJ whole genome shotgun (WGS) entry which is preliminary data.</text>
</comment>
<protein>
    <submittedName>
        <fullName evidence="3">MerR family transcriptional regulator</fullName>
    </submittedName>
</protein>
<gene>
    <name evidence="3" type="ORF">Q5Y73_20770</name>
</gene>
<dbReference type="EMBL" id="JAVAMP010000015">
    <property type="protein sequence ID" value="MDP5276532.1"/>
    <property type="molecule type" value="Genomic_DNA"/>
</dbReference>
<keyword evidence="4" id="KW-1185">Reference proteome</keyword>
<proteinExistence type="predicted"/>